<name>A0ABR4J6H4_9EURO</name>
<evidence type="ECO:0000313" key="1">
    <source>
        <dbReference type="EMBL" id="KAL2834687.1"/>
    </source>
</evidence>
<dbReference type="InterPro" id="IPR021833">
    <property type="entry name" value="DUF3425"/>
</dbReference>
<organism evidence="1 2">
    <name type="scientific">Aspergillus pseudoustus</name>
    <dbReference type="NCBI Taxonomy" id="1810923"/>
    <lineage>
        <taxon>Eukaryota</taxon>
        <taxon>Fungi</taxon>
        <taxon>Dikarya</taxon>
        <taxon>Ascomycota</taxon>
        <taxon>Pezizomycotina</taxon>
        <taxon>Eurotiomycetes</taxon>
        <taxon>Eurotiomycetidae</taxon>
        <taxon>Eurotiales</taxon>
        <taxon>Aspergillaceae</taxon>
        <taxon>Aspergillus</taxon>
        <taxon>Aspergillus subgen. Nidulantes</taxon>
    </lineage>
</organism>
<evidence type="ECO:0000313" key="2">
    <source>
        <dbReference type="Proteomes" id="UP001610446"/>
    </source>
</evidence>
<dbReference type="Proteomes" id="UP001610446">
    <property type="component" value="Unassembled WGS sequence"/>
</dbReference>
<protein>
    <submittedName>
        <fullName evidence="1">Uncharacterized protein</fullName>
    </submittedName>
</protein>
<dbReference type="EMBL" id="JBFXLU010000217">
    <property type="protein sequence ID" value="KAL2834687.1"/>
    <property type="molecule type" value="Genomic_DNA"/>
</dbReference>
<dbReference type="PANTHER" id="PTHR38116:SF1">
    <property type="entry name" value="BZIP DOMAIN-CONTAINING PROTEIN"/>
    <property type="match status" value="1"/>
</dbReference>
<proteinExistence type="predicted"/>
<comment type="caution">
    <text evidence="1">The sequence shown here is derived from an EMBL/GenBank/DDBJ whole genome shotgun (WGS) entry which is preliminary data.</text>
</comment>
<dbReference type="PANTHER" id="PTHR38116">
    <property type="entry name" value="CHROMOSOME 7, WHOLE GENOME SHOTGUN SEQUENCE"/>
    <property type="match status" value="1"/>
</dbReference>
<accession>A0ABR4J6H4</accession>
<gene>
    <name evidence="1" type="ORF">BJY01DRAFT_239078</name>
</gene>
<dbReference type="Pfam" id="PF11905">
    <property type="entry name" value="DUF3425"/>
    <property type="match status" value="1"/>
</dbReference>
<reference evidence="1 2" key="1">
    <citation type="submission" date="2024-07" db="EMBL/GenBank/DDBJ databases">
        <title>Section-level genome sequencing and comparative genomics of Aspergillus sections Usti and Cavernicolus.</title>
        <authorList>
            <consortium name="Lawrence Berkeley National Laboratory"/>
            <person name="Nybo J.L."/>
            <person name="Vesth T.C."/>
            <person name="Theobald S."/>
            <person name="Frisvad J.C."/>
            <person name="Larsen T.O."/>
            <person name="Kjaerboelling I."/>
            <person name="Rothschild-Mancinelli K."/>
            <person name="Lyhne E.K."/>
            <person name="Kogle M.E."/>
            <person name="Barry K."/>
            <person name="Clum A."/>
            <person name="Na H."/>
            <person name="Ledsgaard L."/>
            <person name="Lin J."/>
            <person name="Lipzen A."/>
            <person name="Kuo A."/>
            <person name="Riley R."/>
            <person name="Mondo S."/>
            <person name="Labutti K."/>
            <person name="Haridas S."/>
            <person name="Pangalinan J."/>
            <person name="Salamov A.A."/>
            <person name="Simmons B.A."/>
            <person name="Magnuson J.K."/>
            <person name="Chen J."/>
            <person name="Drula E."/>
            <person name="Henrissat B."/>
            <person name="Wiebenga A."/>
            <person name="Lubbers R.J."/>
            <person name="Gomes A.C."/>
            <person name="Makela M.R."/>
            <person name="Stajich J."/>
            <person name="Grigoriev I.V."/>
            <person name="Mortensen U.H."/>
            <person name="De Vries R.P."/>
            <person name="Baker S.E."/>
            <person name="Andersen M.R."/>
        </authorList>
    </citation>
    <scope>NUCLEOTIDE SEQUENCE [LARGE SCALE GENOMIC DNA]</scope>
    <source>
        <strain evidence="1 2">CBS 123904</strain>
    </source>
</reference>
<sequence>MAHTQYMLGSPRTDILFHPIQFNFIKALVQNMQVLGLTSELLHDDAISPFNLTGPWQCDIDPALLVSLRPTTIQRTVVHHPWLDLLPIPEMRDNLISAGESCDEIQLCLDMKGHGMAHSDHMGIIPFVRAWGWTLRGCVDLFHSTNTWRARRNERLLFCVS</sequence>
<keyword evidence="2" id="KW-1185">Reference proteome</keyword>